<dbReference type="PANTHER" id="PTHR31836">
    <property type="match status" value="1"/>
</dbReference>
<protein>
    <recommendedName>
        <fullName evidence="5">RlpA-like protein double-psi beta-barrel domain-containing protein</fullName>
    </recommendedName>
</protein>
<evidence type="ECO:0000313" key="4">
    <source>
        <dbReference type="Proteomes" id="UP000807716"/>
    </source>
</evidence>
<dbReference type="PANTHER" id="PTHR31836:SF28">
    <property type="entry name" value="SRCR DOMAIN-CONTAINING PROTEIN-RELATED"/>
    <property type="match status" value="1"/>
</dbReference>
<dbReference type="Proteomes" id="UP000807716">
    <property type="component" value="Unassembled WGS sequence"/>
</dbReference>
<proteinExistence type="predicted"/>
<evidence type="ECO:0000256" key="1">
    <source>
        <dbReference type="ARBA" id="ARBA00022729"/>
    </source>
</evidence>
<name>A0A9P6TXG5_9FUNG</name>
<dbReference type="AlphaFoldDB" id="A0A9P6TXG5"/>
<feature type="region of interest" description="Disordered" evidence="2">
    <location>
        <begin position="210"/>
        <end position="264"/>
    </location>
</feature>
<organism evidence="3 4">
    <name type="scientific">Actinomortierella ambigua</name>
    <dbReference type="NCBI Taxonomy" id="1343610"/>
    <lineage>
        <taxon>Eukaryota</taxon>
        <taxon>Fungi</taxon>
        <taxon>Fungi incertae sedis</taxon>
        <taxon>Mucoromycota</taxon>
        <taxon>Mortierellomycotina</taxon>
        <taxon>Mortierellomycetes</taxon>
        <taxon>Mortierellales</taxon>
        <taxon>Mortierellaceae</taxon>
        <taxon>Actinomortierella</taxon>
    </lineage>
</organism>
<comment type="caution">
    <text evidence="3">The sequence shown here is derived from an EMBL/GenBank/DDBJ whole genome shotgun (WGS) entry which is preliminary data.</text>
</comment>
<dbReference type="SUPFAM" id="SSF50685">
    <property type="entry name" value="Barwin-like endoglucanases"/>
    <property type="match status" value="2"/>
</dbReference>
<reference evidence="3" key="1">
    <citation type="journal article" date="2020" name="Fungal Divers.">
        <title>Resolving the Mortierellaceae phylogeny through synthesis of multi-gene phylogenetics and phylogenomics.</title>
        <authorList>
            <person name="Vandepol N."/>
            <person name="Liber J."/>
            <person name="Desiro A."/>
            <person name="Na H."/>
            <person name="Kennedy M."/>
            <person name="Barry K."/>
            <person name="Grigoriev I.V."/>
            <person name="Miller A.N."/>
            <person name="O'Donnell K."/>
            <person name="Stajich J.E."/>
            <person name="Bonito G."/>
        </authorList>
    </citation>
    <scope>NUCLEOTIDE SEQUENCE</scope>
    <source>
        <strain evidence="3">BC1065</strain>
    </source>
</reference>
<feature type="compositionally biased region" description="Pro residues" evidence="2">
    <location>
        <begin position="241"/>
        <end position="257"/>
    </location>
</feature>
<dbReference type="InterPro" id="IPR036908">
    <property type="entry name" value="RlpA-like_sf"/>
</dbReference>
<keyword evidence="4" id="KW-1185">Reference proteome</keyword>
<gene>
    <name evidence="3" type="ORF">DFQ27_009233</name>
</gene>
<accession>A0A9P6TXG5</accession>
<dbReference type="Gene3D" id="2.40.40.10">
    <property type="entry name" value="RlpA-like domain"/>
    <property type="match status" value="2"/>
</dbReference>
<evidence type="ECO:0000313" key="3">
    <source>
        <dbReference type="EMBL" id="KAG0250716.1"/>
    </source>
</evidence>
<dbReference type="OrthoDB" id="406505at2759"/>
<sequence length="363" mass="38844">MAPIPRLAYKPLSILTGALLGAIGGPSSTPSPADGKNATVWGTEYSGMASVVDIRLVAANSTESVELSTNTTTPTPSPTHIYYQADENNFSACNGTVVFTNTDNVVLLNTLQFGNLTDTVAKNSTCGQWIDITSRANTAQTIKAQIVGACDECEYGSIAAPVHVLDVLAPELNLKKLTFDNSTTAVNIANATDATKPVSSKNVLPISWQLTKGPGQEDEEDTTDPENPSATPSPTKTKTQPPKPEPTKPTPPPPEPKPVVKKYTGRGTWFSDTSGQCEHDFSQSDMIVAVNEAQMGKGKNLCGRKIEVKRKGYSETVVVKVVDMCPSRYCDFGDLDISKGAFAKLAELKVGVLELEWNFVDDE</sequence>
<keyword evidence="1" id="KW-0732">Signal</keyword>
<dbReference type="InterPro" id="IPR051477">
    <property type="entry name" value="Expansin_CellWall"/>
</dbReference>
<dbReference type="CDD" id="cd22191">
    <property type="entry name" value="DPBB_RlpA_EXP_N-like"/>
    <property type="match status" value="2"/>
</dbReference>
<feature type="compositionally biased region" description="Low complexity" evidence="2">
    <location>
        <begin position="228"/>
        <end position="240"/>
    </location>
</feature>
<evidence type="ECO:0000256" key="2">
    <source>
        <dbReference type="SAM" id="MobiDB-lite"/>
    </source>
</evidence>
<dbReference type="EMBL" id="JAAAJB010000827">
    <property type="protein sequence ID" value="KAG0250716.1"/>
    <property type="molecule type" value="Genomic_DNA"/>
</dbReference>
<evidence type="ECO:0008006" key="5">
    <source>
        <dbReference type="Google" id="ProtNLM"/>
    </source>
</evidence>